<proteinExistence type="predicted"/>
<keyword evidence="2 5" id="KW-0812">Transmembrane</keyword>
<dbReference type="OrthoDB" id="6089360at2759"/>
<evidence type="ECO:0000256" key="3">
    <source>
        <dbReference type="ARBA" id="ARBA00022989"/>
    </source>
</evidence>
<feature type="domain" description="Major facilitator superfamily (MFS) profile" evidence="6">
    <location>
        <begin position="1"/>
        <end position="457"/>
    </location>
</feature>
<evidence type="ECO:0000256" key="4">
    <source>
        <dbReference type="ARBA" id="ARBA00023136"/>
    </source>
</evidence>
<keyword evidence="4 5" id="KW-0472">Membrane</keyword>
<dbReference type="PANTHER" id="PTHR21576:SF158">
    <property type="entry name" value="RIBOSOMAL RNA-PROCESSING PROTEIN 12-LIKE CONSERVED DOMAIN-CONTAINING PROTEIN"/>
    <property type="match status" value="1"/>
</dbReference>
<gene>
    <name evidence="7" type="ORF">OFUS_LOCUS2444</name>
</gene>
<feature type="transmembrane region" description="Helical" evidence="5">
    <location>
        <begin position="31"/>
        <end position="50"/>
    </location>
</feature>
<feature type="transmembrane region" description="Helical" evidence="5">
    <location>
        <begin position="357"/>
        <end position="375"/>
    </location>
</feature>
<feature type="transmembrane region" description="Helical" evidence="5">
    <location>
        <begin position="254"/>
        <end position="273"/>
    </location>
</feature>
<dbReference type="InterPro" id="IPR011701">
    <property type="entry name" value="MFS"/>
</dbReference>
<dbReference type="PROSITE" id="PS50850">
    <property type="entry name" value="MFS"/>
    <property type="match status" value="1"/>
</dbReference>
<evidence type="ECO:0000259" key="6">
    <source>
        <dbReference type="PROSITE" id="PS50850"/>
    </source>
</evidence>
<dbReference type="Gene3D" id="1.20.1250.20">
    <property type="entry name" value="MFS general substrate transporter like domains"/>
    <property type="match status" value="1"/>
</dbReference>
<comment type="caution">
    <text evidence="7">The sequence shown here is derived from an EMBL/GenBank/DDBJ whole genome shotgun (WGS) entry which is preliminary data.</text>
</comment>
<evidence type="ECO:0000256" key="2">
    <source>
        <dbReference type="ARBA" id="ARBA00022692"/>
    </source>
</evidence>
<dbReference type="Proteomes" id="UP000749559">
    <property type="component" value="Unassembled WGS sequence"/>
</dbReference>
<keyword evidence="8" id="KW-1185">Reference proteome</keyword>
<keyword evidence="3 5" id="KW-1133">Transmembrane helix</keyword>
<feature type="transmembrane region" description="Helical" evidence="5">
    <location>
        <begin position="387"/>
        <end position="405"/>
    </location>
</feature>
<feature type="transmembrane region" description="Helical" evidence="5">
    <location>
        <begin position="163"/>
        <end position="185"/>
    </location>
</feature>
<comment type="subcellular location">
    <subcellularLocation>
        <location evidence="1">Membrane</location>
        <topology evidence="1">Multi-pass membrane protein</topology>
    </subcellularLocation>
</comment>
<feature type="transmembrane region" description="Helical" evidence="5">
    <location>
        <begin position="327"/>
        <end position="345"/>
    </location>
</feature>
<dbReference type="PANTHER" id="PTHR21576">
    <property type="entry name" value="UNCHARACTERIZED NODULIN-LIKE PROTEIN"/>
    <property type="match status" value="1"/>
</dbReference>
<feature type="transmembrane region" description="Helical" evidence="5">
    <location>
        <begin position="293"/>
        <end position="315"/>
    </location>
</feature>
<evidence type="ECO:0000256" key="1">
    <source>
        <dbReference type="ARBA" id="ARBA00004141"/>
    </source>
</evidence>
<accession>A0A8S4N2Y5</accession>
<dbReference type="EMBL" id="CAIIXF020000001">
    <property type="protein sequence ID" value="CAH1775092.1"/>
    <property type="molecule type" value="Genomic_DNA"/>
</dbReference>
<protein>
    <recommendedName>
        <fullName evidence="6">Major facilitator superfamily (MFS) profile domain-containing protein</fullName>
    </recommendedName>
</protein>
<dbReference type="GO" id="GO:0016020">
    <property type="term" value="C:membrane"/>
    <property type="evidence" value="ECO:0007669"/>
    <property type="project" value="UniProtKB-SubCell"/>
</dbReference>
<dbReference type="GO" id="GO:0022857">
    <property type="term" value="F:transmembrane transporter activity"/>
    <property type="evidence" value="ECO:0007669"/>
    <property type="project" value="InterPro"/>
</dbReference>
<dbReference type="AlphaFoldDB" id="A0A8S4N2Y5"/>
<evidence type="ECO:0000313" key="7">
    <source>
        <dbReference type="EMBL" id="CAH1775092.1"/>
    </source>
</evidence>
<organism evidence="7 8">
    <name type="scientific">Owenia fusiformis</name>
    <name type="common">Polychaete worm</name>
    <dbReference type="NCBI Taxonomy" id="6347"/>
    <lineage>
        <taxon>Eukaryota</taxon>
        <taxon>Metazoa</taxon>
        <taxon>Spiralia</taxon>
        <taxon>Lophotrochozoa</taxon>
        <taxon>Annelida</taxon>
        <taxon>Polychaeta</taxon>
        <taxon>Sedentaria</taxon>
        <taxon>Canalipalpata</taxon>
        <taxon>Sabellida</taxon>
        <taxon>Oweniida</taxon>
        <taxon>Oweniidae</taxon>
        <taxon>Owenia</taxon>
    </lineage>
</organism>
<sequence length="457" mass="50617">MLFCGIVYGWNIFAVALKKKFNGTQTDIENIATSGALGICIGSFPAGIAFDRFGPRVASISALVLTGSGYTLMWMTTQYRGFFASNIWLMCIIYFVTMLGNSFTFIASLSTNSINFKGKHRGSIVGILSAVFGFSPAIFSLIYDSYFIQGHIFDEQNQRVAEFMIFLAICSVSVNLLGVVGLRIVPEETMPISEDTELRPMDITNAKDKENTTTDNLVNKKTEKIGGPSDKTPLIQNDFSNKPELNVCQVVKTLRFHILFWIVIIIGGVGASFKNNITTVVKSAHLEAKTTSFTVIIPTCCSVARFLSGIFPVWIIDKWKKLPKSSILLFSSFFTLVCQTLFIFYNQDFLSLFTNSMVMSAAYGAFFVLMPIVVIELFGSKYFAQNFGLLNIANGIGIFSFQKLFGELYESNSPPGSIDCYGELCTRWSFAISAIMALFATCLNVLLMYAEVRLVGK</sequence>
<feature type="transmembrane region" description="Helical" evidence="5">
    <location>
        <begin position="87"/>
        <end position="110"/>
    </location>
</feature>
<evidence type="ECO:0000313" key="8">
    <source>
        <dbReference type="Proteomes" id="UP000749559"/>
    </source>
</evidence>
<dbReference type="InterPro" id="IPR020846">
    <property type="entry name" value="MFS_dom"/>
</dbReference>
<dbReference type="SUPFAM" id="SSF103473">
    <property type="entry name" value="MFS general substrate transporter"/>
    <property type="match status" value="1"/>
</dbReference>
<feature type="transmembrane region" description="Helical" evidence="5">
    <location>
        <begin position="122"/>
        <end position="143"/>
    </location>
</feature>
<dbReference type="InterPro" id="IPR036259">
    <property type="entry name" value="MFS_trans_sf"/>
</dbReference>
<dbReference type="Pfam" id="PF07690">
    <property type="entry name" value="MFS_1"/>
    <property type="match status" value="1"/>
</dbReference>
<feature type="transmembrane region" description="Helical" evidence="5">
    <location>
        <begin position="57"/>
        <end position="75"/>
    </location>
</feature>
<name>A0A8S4N2Y5_OWEFU</name>
<feature type="transmembrane region" description="Helical" evidence="5">
    <location>
        <begin position="428"/>
        <end position="450"/>
    </location>
</feature>
<evidence type="ECO:0000256" key="5">
    <source>
        <dbReference type="SAM" id="Phobius"/>
    </source>
</evidence>
<reference evidence="7" key="1">
    <citation type="submission" date="2022-03" db="EMBL/GenBank/DDBJ databases">
        <authorList>
            <person name="Martin C."/>
        </authorList>
    </citation>
    <scope>NUCLEOTIDE SEQUENCE</scope>
</reference>